<protein>
    <submittedName>
        <fullName evidence="2">1e3bdfa8-175f-46d9-90fe-025104075a22</fullName>
    </submittedName>
</protein>
<evidence type="ECO:0000259" key="1">
    <source>
        <dbReference type="Pfam" id="PF24494"/>
    </source>
</evidence>
<gene>
    <name evidence="2" type="ORF">TT172_LOCUS7806</name>
</gene>
<accession>A0A3S4D869</accession>
<organism evidence="2 3">
    <name type="scientific">Thermothielavioides terrestris</name>
    <dbReference type="NCBI Taxonomy" id="2587410"/>
    <lineage>
        <taxon>Eukaryota</taxon>
        <taxon>Fungi</taxon>
        <taxon>Dikarya</taxon>
        <taxon>Ascomycota</taxon>
        <taxon>Pezizomycotina</taxon>
        <taxon>Sordariomycetes</taxon>
        <taxon>Sordariomycetidae</taxon>
        <taxon>Sordariales</taxon>
        <taxon>Chaetomiaceae</taxon>
        <taxon>Thermothielavioides</taxon>
    </lineage>
</organism>
<dbReference type="Pfam" id="PF24494">
    <property type="entry name" value="DUF7587"/>
    <property type="match status" value="1"/>
</dbReference>
<dbReference type="PANTHER" id="PTHR40781:SF1">
    <property type="match status" value="1"/>
</dbReference>
<dbReference type="PANTHER" id="PTHR40781">
    <property type="match status" value="1"/>
</dbReference>
<evidence type="ECO:0000313" key="3">
    <source>
        <dbReference type="Proteomes" id="UP000289323"/>
    </source>
</evidence>
<dbReference type="AlphaFoldDB" id="A0A3S4D869"/>
<dbReference type="Proteomes" id="UP000289323">
    <property type="component" value="Unassembled WGS sequence"/>
</dbReference>
<reference evidence="2 3" key="1">
    <citation type="submission" date="2018-04" db="EMBL/GenBank/DDBJ databases">
        <authorList>
            <person name="Huttner S."/>
            <person name="Dainat J."/>
        </authorList>
    </citation>
    <scope>NUCLEOTIDE SEQUENCE [LARGE SCALE GENOMIC DNA]</scope>
</reference>
<dbReference type="InterPro" id="IPR056009">
    <property type="entry name" value="DUF7587"/>
</dbReference>
<feature type="domain" description="DUF7587" evidence="1">
    <location>
        <begin position="14"/>
        <end position="144"/>
    </location>
</feature>
<name>A0A3S4D869_9PEZI</name>
<sequence>MAKPFTLDEYKRYLPARLWRVTHRLSQSRWHQGDLVAADQSRVFNNEDELKEAVQKHVNWWCSQPSCFLSVFSDPHHARNWAAQRDPPAYIHEIDTARLPIGTDILDMGVLIAKLGIKNPHPAHELLFLHRIPSECIVDTSEASNFQYRFGARSHYWAVDPVDAYDSDDSIEERNRNDDILKMIEGLWE</sequence>
<proteinExistence type="predicted"/>
<dbReference type="EMBL" id="OUUZ01000015">
    <property type="protein sequence ID" value="SPQ25387.1"/>
    <property type="molecule type" value="Genomic_DNA"/>
</dbReference>
<evidence type="ECO:0000313" key="2">
    <source>
        <dbReference type="EMBL" id="SPQ25387.1"/>
    </source>
</evidence>